<dbReference type="EMBL" id="LELK01000004">
    <property type="protein sequence ID" value="KMM36477.1"/>
    <property type="molecule type" value="Genomic_DNA"/>
</dbReference>
<sequence>MYDIAIIGAGVSGIFLAYKLTLQHPEYKIIMIDKGKKLSERTCGAESKSSCTCEVCDQYIGFGGLGKSEGKFNYTNDFGGSLGRKIGNQKAENLMSQVDDVICSFGGSTAELYHTHSPILQQRTKGHGLDVLSTSVRHLGTALATTVLQNVYDYLLNRIEMWFETDVSSISKNESFILDTNHGTVKTKKVVISTGNSGGEWLHSQCNQLGLKPGPSRVDLGLRVEMRGNQLDQILQEAFETKLHIEGEGYEGTTYCMNPNGRIIRKYQRGLVMADGQNKREEDSPGSNLNFTLFVPSFFATKKEADQFAEKVIGDINQQRGRIVVQRLQDLRNGRHTNDSSIAENPIQSSLEAEGGNLVDEVPEKFVKALLEFLDALQNVLGESIDDDTLVYGMDGKFYEPKIKTSEQFETEVPGLYLIGDCSGETHSLSQAAASGLYVGESI</sequence>
<dbReference type="Gene3D" id="3.50.50.60">
    <property type="entry name" value="FAD/NAD(P)-binding domain"/>
    <property type="match status" value="1"/>
</dbReference>
<dbReference type="PRINTS" id="PR00368">
    <property type="entry name" value="FADPNR"/>
</dbReference>
<reference evidence="1" key="1">
    <citation type="submission" date="2015-06" db="EMBL/GenBank/DDBJ databases">
        <authorList>
            <person name="Liu B."/>
            <person name="Wang J."/>
            <person name="Zhu Y."/>
            <person name="Liu G."/>
            <person name="Chen Q."/>
            <person name="Zheng C."/>
            <person name="Che J."/>
            <person name="Ge C."/>
            <person name="Shi H."/>
            <person name="Pan Z."/>
            <person name="Liu X."/>
        </authorList>
    </citation>
    <scope>NUCLEOTIDE SEQUENCE [LARGE SCALE GENOMIC DNA]</scope>
    <source>
        <strain evidence="1">DSM 16346</strain>
    </source>
</reference>
<evidence type="ECO:0000313" key="2">
    <source>
        <dbReference type="Proteomes" id="UP000035996"/>
    </source>
</evidence>
<gene>
    <name evidence="1" type="ORF">AB986_10895</name>
</gene>
<dbReference type="AlphaFoldDB" id="A0A0J6FQ51"/>
<organism evidence="1 2">
    <name type="scientific">Guptibacillus hwajinpoensis</name>
    <dbReference type="NCBI Taxonomy" id="208199"/>
    <lineage>
        <taxon>Bacteria</taxon>
        <taxon>Bacillati</taxon>
        <taxon>Bacillota</taxon>
        <taxon>Bacilli</taxon>
        <taxon>Bacillales</taxon>
        <taxon>Guptibacillaceae</taxon>
        <taxon>Guptibacillus</taxon>
    </lineage>
</organism>
<protein>
    <submittedName>
        <fullName evidence="1">NAD(FAD)-utilizing dehydrogenase</fullName>
    </submittedName>
</protein>
<dbReference type="PANTHER" id="PTHR43106">
    <property type="entry name" value="DEHYDROGENASE-RELATED"/>
    <property type="match status" value="1"/>
</dbReference>
<dbReference type="RefSeq" id="WP_048311189.1">
    <property type="nucleotide sequence ID" value="NZ_CP119526.1"/>
</dbReference>
<dbReference type="PATRIC" id="fig|157733.3.peg.191"/>
<dbReference type="Proteomes" id="UP000035996">
    <property type="component" value="Unassembled WGS sequence"/>
</dbReference>
<proteinExistence type="predicted"/>
<comment type="caution">
    <text evidence="1">The sequence shown here is derived from an EMBL/GenBank/DDBJ whole genome shotgun (WGS) entry which is preliminary data.</text>
</comment>
<keyword evidence="2" id="KW-1185">Reference proteome</keyword>
<dbReference type="SUPFAM" id="SSF51905">
    <property type="entry name" value="FAD/NAD(P)-binding domain"/>
    <property type="match status" value="1"/>
</dbReference>
<accession>A0A0J6FQ51</accession>
<name>A0A0J6FQ51_9BACL</name>
<evidence type="ECO:0000313" key="1">
    <source>
        <dbReference type="EMBL" id="KMM36477.1"/>
    </source>
</evidence>
<dbReference type="PANTHER" id="PTHR43106:SF1">
    <property type="entry name" value="DEHYDROGENASE-RELATED"/>
    <property type="match status" value="1"/>
</dbReference>
<dbReference type="InterPro" id="IPR036188">
    <property type="entry name" value="FAD/NAD-bd_sf"/>
</dbReference>
<dbReference type="OrthoDB" id="9762921at2"/>